<sequence>MLFQNHDFIYRMPVIVRIPGTFVERKFSPPIMAVRKPFKNMPIIPIASRVQFTILIGNLSLQALGTPHTVVLNLPTPGIAPSSPAKPLRALWSFHSLFLVFAPDSSCLIRRTQAATAFAIKDPSGRVIPRWRNLRIVSLGQLGQVSTPDNGKATGQMSRSRCQVCEVDTWRFHWSEVVSVAWDPHPREPVEGVLWATSVLKLAAELADTRAEGKMREVKRGAAAWPGCGVVCIYVLCGGSISLFRGACTAVIAWLCLVSIVIVVRGGTGVCGFPTSQCVWGPGWFCLWALDLVEAYGFPARFVCMMQEGCSCCYVSCVASVVARCVRAVVAWVAVDSLAGVFPVWRTIVGKSRCSMCRVASLVERCDTCLWLFVSLVLASCELWLRCIAWLPCVLGLRHAVVLVGVFWQVFPELCLGGSGG</sequence>
<evidence type="ECO:0000313" key="2">
    <source>
        <dbReference type="EMBL" id="MQL77546.1"/>
    </source>
</evidence>
<evidence type="ECO:0000256" key="1">
    <source>
        <dbReference type="SAM" id="Phobius"/>
    </source>
</evidence>
<keyword evidence="3" id="KW-1185">Reference proteome</keyword>
<dbReference type="EMBL" id="NMUH01000354">
    <property type="protein sequence ID" value="MQL77546.1"/>
    <property type="molecule type" value="Genomic_DNA"/>
</dbReference>
<feature type="non-terminal residue" evidence="2">
    <location>
        <position position="421"/>
    </location>
</feature>
<feature type="transmembrane region" description="Helical" evidence="1">
    <location>
        <begin position="251"/>
        <end position="275"/>
    </location>
</feature>
<proteinExistence type="predicted"/>
<gene>
    <name evidence="2" type="ORF">Taro_009949</name>
</gene>
<protein>
    <submittedName>
        <fullName evidence="2">Uncharacterized protein</fullName>
    </submittedName>
</protein>
<feature type="transmembrane region" description="Helical" evidence="1">
    <location>
        <begin position="329"/>
        <end position="349"/>
    </location>
</feature>
<name>A0A843U5K2_COLES</name>
<dbReference type="Proteomes" id="UP000652761">
    <property type="component" value="Unassembled WGS sequence"/>
</dbReference>
<reference evidence="2" key="1">
    <citation type="submission" date="2017-07" db="EMBL/GenBank/DDBJ databases">
        <title>Taro Niue Genome Assembly and Annotation.</title>
        <authorList>
            <person name="Atibalentja N."/>
            <person name="Keating K."/>
            <person name="Fields C.J."/>
        </authorList>
    </citation>
    <scope>NUCLEOTIDE SEQUENCE</scope>
    <source>
        <strain evidence="2">Niue_2</strain>
        <tissue evidence="2">Leaf</tissue>
    </source>
</reference>
<feature type="transmembrane region" description="Helical" evidence="1">
    <location>
        <begin position="370"/>
        <end position="391"/>
    </location>
</feature>
<keyword evidence="1" id="KW-1133">Transmembrane helix</keyword>
<organism evidence="2 3">
    <name type="scientific">Colocasia esculenta</name>
    <name type="common">Wild taro</name>
    <name type="synonym">Arum esculentum</name>
    <dbReference type="NCBI Taxonomy" id="4460"/>
    <lineage>
        <taxon>Eukaryota</taxon>
        <taxon>Viridiplantae</taxon>
        <taxon>Streptophyta</taxon>
        <taxon>Embryophyta</taxon>
        <taxon>Tracheophyta</taxon>
        <taxon>Spermatophyta</taxon>
        <taxon>Magnoliopsida</taxon>
        <taxon>Liliopsida</taxon>
        <taxon>Araceae</taxon>
        <taxon>Aroideae</taxon>
        <taxon>Colocasieae</taxon>
        <taxon>Colocasia</taxon>
    </lineage>
</organism>
<keyword evidence="1" id="KW-0472">Membrane</keyword>
<dbReference type="AlphaFoldDB" id="A0A843U5K2"/>
<comment type="caution">
    <text evidence="2">The sequence shown here is derived from an EMBL/GenBank/DDBJ whole genome shotgun (WGS) entry which is preliminary data.</text>
</comment>
<accession>A0A843U5K2</accession>
<evidence type="ECO:0000313" key="3">
    <source>
        <dbReference type="Proteomes" id="UP000652761"/>
    </source>
</evidence>
<keyword evidence="1" id="KW-0812">Transmembrane</keyword>
<feature type="transmembrane region" description="Helical" evidence="1">
    <location>
        <begin position="223"/>
        <end position="244"/>
    </location>
</feature>